<keyword evidence="10" id="KW-1185">Reference proteome</keyword>
<keyword evidence="2 7" id="KW-0645">Protease</keyword>
<dbReference type="InterPro" id="IPR045090">
    <property type="entry name" value="Pept_M3A_M3B"/>
</dbReference>
<gene>
    <name evidence="9" type="ORF">IF1G_08937</name>
</gene>
<dbReference type="GO" id="GO:0006508">
    <property type="term" value="P:proteolysis"/>
    <property type="evidence" value="ECO:0007669"/>
    <property type="project" value="UniProtKB-KW"/>
</dbReference>
<evidence type="ECO:0000256" key="5">
    <source>
        <dbReference type="ARBA" id="ARBA00022833"/>
    </source>
</evidence>
<organism evidence="9 10">
    <name type="scientific">Cordyceps javanica</name>
    <dbReference type="NCBI Taxonomy" id="43265"/>
    <lineage>
        <taxon>Eukaryota</taxon>
        <taxon>Fungi</taxon>
        <taxon>Dikarya</taxon>
        <taxon>Ascomycota</taxon>
        <taxon>Pezizomycotina</taxon>
        <taxon>Sordariomycetes</taxon>
        <taxon>Hypocreomycetidae</taxon>
        <taxon>Hypocreales</taxon>
        <taxon>Cordycipitaceae</taxon>
        <taxon>Cordyceps</taxon>
    </lineage>
</organism>
<dbReference type="Gene3D" id="1.20.1050.40">
    <property type="entry name" value="Endopeptidase. Chain P, domain 1"/>
    <property type="match status" value="1"/>
</dbReference>
<evidence type="ECO:0000256" key="6">
    <source>
        <dbReference type="ARBA" id="ARBA00023049"/>
    </source>
</evidence>
<dbReference type="InterPro" id="IPR024077">
    <property type="entry name" value="Neurolysin/TOP_dom2"/>
</dbReference>
<dbReference type="GO" id="GO:0046872">
    <property type="term" value="F:metal ion binding"/>
    <property type="evidence" value="ECO:0007669"/>
    <property type="project" value="UniProtKB-UniRule"/>
</dbReference>
<keyword evidence="3 7" id="KW-0479">Metal-binding</keyword>
<dbReference type="Proteomes" id="UP000315783">
    <property type="component" value="Unassembled WGS sequence"/>
</dbReference>
<dbReference type="Pfam" id="PF01432">
    <property type="entry name" value="Peptidase_M3"/>
    <property type="match status" value="1"/>
</dbReference>
<sequence>MTGLPQTLLRVPSKNDLVQIQKQLIDGRQKLIEAIMETVNLEDATFDSVYAPVLRYDDNSLNEMNMNMTLNFASPDAEVQSEAETAKKQWSEHYTWAQGQEKYIQLTMAASEHTDSLDPESKRRLDKRVEYLKRLGHGSLDAKTRKAYLDTRKEINNLCQEMNRNIRLYDGGNLSFTDDELEGLEQEDVEKYEKHNSGKRLVPLNRTEFTKIITSASNFKTRKTFHDAWTSRLPENVPLFRKLILLRDENARRIGFKSDADLCLAGRMAKSTEWAEELLQDLAIRLREPGREVFRASEVIKARLMKEESESVDVNAGTAVQNWELGYLKRIEAKEHKVDHQAISTYLPFKQTTAAILRNITKYLQLRLEPVAKEDLVGCVWSDCVDVWAVWDEGEENKGQFVGYFYSDLLDRPNKYKHNQTVELQGSFLREDGSRQYPAAILMCSFSPAVVDGCKLLKHANIITMYHELGHALHVLLARTRWGDSHGYRVCLEFGEGIGTCMENYAWLQDELQSISCHYVYTGDSYKQAWMERHPDQDLPPRELPADLISGMIHRRARNRITYCLNQIADASFDMAVHDPKSHRDLEALDETRLYQDLEAQSTFTPADRLSYPQAAFSHLVSGYNSGYYAYVCSNVFGEEIFQSNFAADPTSTVAWNRFRRQLLEHGGSRDQTQVLEEFLGRPPTTASLLKSLGIE</sequence>
<evidence type="ECO:0000256" key="2">
    <source>
        <dbReference type="ARBA" id="ARBA00022670"/>
    </source>
</evidence>
<comment type="caution">
    <text evidence="9">The sequence shown here is derived from an EMBL/GenBank/DDBJ whole genome shotgun (WGS) entry which is preliminary data.</text>
</comment>
<dbReference type="InterPro" id="IPR024079">
    <property type="entry name" value="MetalloPept_cat_dom_sf"/>
</dbReference>
<proteinExistence type="inferred from homology"/>
<dbReference type="InterPro" id="IPR024080">
    <property type="entry name" value="Neurolysin/TOP_N"/>
</dbReference>
<reference evidence="9 10" key="1">
    <citation type="journal article" date="2019" name="Appl. Microbiol. Biotechnol.">
        <title>Genome sequence of Isaria javanica and comparative genome analysis insights into family S53 peptidase evolution in fungal entomopathogens.</title>
        <authorList>
            <person name="Lin R."/>
            <person name="Zhang X."/>
            <person name="Xin B."/>
            <person name="Zou M."/>
            <person name="Gao Y."/>
            <person name="Qin F."/>
            <person name="Hu Q."/>
            <person name="Xie B."/>
            <person name="Cheng X."/>
        </authorList>
    </citation>
    <scope>NUCLEOTIDE SEQUENCE [LARGE SCALE GENOMIC DNA]</scope>
    <source>
        <strain evidence="9 10">IJ1G</strain>
    </source>
</reference>
<dbReference type="AlphaFoldDB" id="A0A545USG8"/>
<protein>
    <submittedName>
        <fullName evidence="9">Peptidase family M3</fullName>
    </submittedName>
</protein>
<evidence type="ECO:0000313" key="9">
    <source>
        <dbReference type="EMBL" id="TQV92419.1"/>
    </source>
</evidence>
<dbReference type="SUPFAM" id="SSF55486">
    <property type="entry name" value="Metalloproteases ('zincins'), catalytic domain"/>
    <property type="match status" value="1"/>
</dbReference>
<dbReference type="EMBL" id="SPUK01000015">
    <property type="protein sequence ID" value="TQV92419.1"/>
    <property type="molecule type" value="Genomic_DNA"/>
</dbReference>
<keyword evidence="6 7" id="KW-0482">Metalloprotease</keyword>
<dbReference type="PANTHER" id="PTHR11804">
    <property type="entry name" value="PROTEASE M3 THIMET OLIGOPEPTIDASE-RELATED"/>
    <property type="match status" value="1"/>
</dbReference>
<evidence type="ECO:0000256" key="7">
    <source>
        <dbReference type="RuleBase" id="RU003435"/>
    </source>
</evidence>
<evidence type="ECO:0000256" key="1">
    <source>
        <dbReference type="ARBA" id="ARBA00006040"/>
    </source>
</evidence>
<comment type="similarity">
    <text evidence="1 7">Belongs to the peptidase M3 family.</text>
</comment>
<dbReference type="Gene3D" id="1.10.1370.10">
    <property type="entry name" value="Neurolysin, domain 3"/>
    <property type="match status" value="1"/>
</dbReference>
<feature type="domain" description="Peptidase M3A/M3B catalytic" evidence="8">
    <location>
        <begin position="214"/>
        <end position="694"/>
    </location>
</feature>
<dbReference type="GO" id="GO:0004222">
    <property type="term" value="F:metalloendopeptidase activity"/>
    <property type="evidence" value="ECO:0007669"/>
    <property type="project" value="InterPro"/>
</dbReference>
<evidence type="ECO:0000313" key="10">
    <source>
        <dbReference type="Proteomes" id="UP000315783"/>
    </source>
</evidence>
<evidence type="ECO:0000256" key="3">
    <source>
        <dbReference type="ARBA" id="ARBA00022723"/>
    </source>
</evidence>
<dbReference type="GO" id="GO:0006518">
    <property type="term" value="P:peptide metabolic process"/>
    <property type="evidence" value="ECO:0007669"/>
    <property type="project" value="TreeGrafter"/>
</dbReference>
<accession>A0A545USG8</accession>
<dbReference type="InterPro" id="IPR001567">
    <property type="entry name" value="Pept_M3A_M3B_dom"/>
</dbReference>
<evidence type="ECO:0000259" key="8">
    <source>
        <dbReference type="Pfam" id="PF01432"/>
    </source>
</evidence>
<comment type="cofactor">
    <cofactor evidence="7">
        <name>Zn(2+)</name>
        <dbReference type="ChEBI" id="CHEBI:29105"/>
    </cofactor>
    <text evidence="7">Binds 1 zinc ion.</text>
</comment>
<dbReference type="PANTHER" id="PTHR11804:SF84">
    <property type="entry name" value="SACCHAROLYSIN"/>
    <property type="match status" value="1"/>
</dbReference>
<keyword evidence="4 7" id="KW-0378">Hydrolase</keyword>
<keyword evidence="5 7" id="KW-0862">Zinc</keyword>
<dbReference type="Gene3D" id="3.40.390.10">
    <property type="entry name" value="Collagenase (Catalytic Domain)"/>
    <property type="match status" value="1"/>
</dbReference>
<evidence type="ECO:0000256" key="4">
    <source>
        <dbReference type="ARBA" id="ARBA00022801"/>
    </source>
</evidence>
<name>A0A545USG8_9HYPO</name>